<evidence type="ECO:0000256" key="1">
    <source>
        <dbReference type="ARBA" id="ARBA00005622"/>
    </source>
</evidence>
<dbReference type="Pfam" id="PF00756">
    <property type="entry name" value="Esterase"/>
    <property type="match status" value="1"/>
</dbReference>
<dbReference type="GO" id="GO:0016788">
    <property type="term" value="F:hydrolase activity, acting on ester bonds"/>
    <property type="evidence" value="ECO:0007669"/>
    <property type="project" value="TreeGrafter"/>
</dbReference>
<sequence>MSSLTNWTFNSLVPSGFPATVLPNVEFWNVSNGINPEYQIQVSWPLEWASRDVESTALTMYVLDGNVLGATATEAIRRRKPVEPSQPDSIIVSIGYPLTDTVYIPQRSIDFQPPIYEGSKPPESPDPLPKSGADDFIQFIDTVLRPWVHSTLFPKVNFARDALYGHSFGGLFVIHTLITQPELFDTFHSASPALFWNGGYMLEQLGRLEDVPIKGTKPALTIGYGSLEQFPVQRRTETDEAFKERRDLIRTFKIKDNCKMLYKRLKKSEKLRAVELKEYKGQDHAGAGASALMDGYEFFIDW</sequence>
<dbReference type="Gene3D" id="3.40.50.1820">
    <property type="entry name" value="alpha/beta hydrolase"/>
    <property type="match status" value="1"/>
</dbReference>
<dbReference type="InterPro" id="IPR000801">
    <property type="entry name" value="Esterase-like"/>
</dbReference>
<name>A0A2B7Y119_9EURO</name>
<comment type="caution">
    <text evidence="3">The sequence shown here is derived from an EMBL/GenBank/DDBJ whole genome shotgun (WGS) entry which is preliminary data.</text>
</comment>
<dbReference type="OrthoDB" id="446683at2759"/>
<dbReference type="PANTHER" id="PTHR40841">
    <property type="entry name" value="SIDEROPHORE TRIACETYLFUSARININE C ESTERASE"/>
    <property type="match status" value="1"/>
</dbReference>
<evidence type="ECO:0008006" key="5">
    <source>
        <dbReference type="Google" id="ProtNLM"/>
    </source>
</evidence>
<protein>
    <recommendedName>
        <fullName evidence="5">Esterase</fullName>
    </recommendedName>
</protein>
<evidence type="ECO:0000313" key="4">
    <source>
        <dbReference type="Proteomes" id="UP000223968"/>
    </source>
</evidence>
<keyword evidence="2" id="KW-0378">Hydrolase</keyword>
<reference evidence="3 4" key="1">
    <citation type="submission" date="2017-10" db="EMBL/GenBank/DDBJ databases">
        <title>Comparative genomics in systemic dimorphic fungi from Ajellomycetaceae.</title>
        <authorList>
            <person name="Munoz J.F."/>
            <person name="Mcewen J.G."/>
            <person name="Clay O.K."/>
            <person name="Cuomo C.A."/>
        </authorList>
    </citation>
    <scope>NUCLEOTIDE SEQUENCE [LARGE SCALE GENOMIC DNA]</scope>
    <source>
        <strain evidence="3 4">UAMH5409</strain>
    </source>
</reference>
<dbReference type="Proteomes" id="UP000223968">
    <property type="component" value="Unassembled WGS sequence"/>
</dbReference>
<organism evidence="3 4">
    <name type="scientific">Helicocarpus griseus UAMH5409</name>
    <dbReference type="NCBI Taxonomy" id="1447875"/>
    <lineage>
        <taxon>Eukaryota</taxon>
        <taxon>Fungi</taxon>
        <taxon>Dikarya</taxon>
        <taxon>Ascomycota</taxon>
        <taxon>Pezizomycotina</taxon>
        <taxon>Eurotiomycetes</taxon>
        <taxon>Eurotiomycetidae</taxon>
        <taxon>Onygenales</taxon>
        <taxon>Ajellomycetaceae</taxon>
        <taxon>Helicocarpus</taxon>
    </lineage>
</organism>
<gene>
    <name evidence="3" type="ORF">AJ79_02991</name>
</gene>
<keyword evidence="4" id="KW-1185">Reference proteome</keyword>
<proteinExistence type="inferred from homology"/>
<evidence type="ECO:0000313" key="3">
    <source>
        <dbReference type="EMBL" id="PGH14498.1"/>
    </source>
</evidence>
<dbReference type="EMBL" id="PDNB01000034">
    <property type="protein sequence ID" value="PGH14498.1"/>
    <property type="molecule type" value="Genomic_DNA"/>
</dbReference>
<dbReference type="InterPro" id="IPR052558">
    <property type="entry name" value="Siderophore_Hydrolase_D"/>
</dbReference>
<comment type="similarity">
    <text evidence="1">Belongs to the esterase D family.</text>
</comment>
<dbReference type="PANTHER" id="PTHR40841:SF2">
    <property type="entry name" value="SIDEROPHORE-DEGRADING ESTERASE (EUROFUNG)"/>
    <property type="match status" value="1"/>
</dbReference>
<dbReference type="SUPFAM" id="SSF53474">
    <property type="entry name" value="alpha/beta-Hydrolases"/>
    <property type="match status" value="1"/>
</dbReference>
<dbReference type="InterPro" id="IPR029058">
    <property type="entry name" value="AB_hydrolase_fold"/>
</dbReference>
<accession>A0A2B7Y119</accession>
<dbReference type="AlphaFoldDB" id="A0A2B7Y119"/>
<evidence type="ECO:0000256" key="2">
    <source>
        <dbReference type="ARBA" id="ARBA00022801"/>
    </source>
</evidence>